<dbReference type="GO" id="GO:0032981">
    <property type="term" value="P:mitochondrial respiratory chain complex I assembly"/>
    <property type="evidence" value="ECO:0007669"/>
    <property type="project" value="TreeGrafter"/>
</dbReference>
<dbReference type="InterPro" id="IPR029063">
    <property type="entry name" value="SAM-dependent_MTases_sf"/>
</dbReference>
<reference evidence="4" key="1">
    <citation type="submission" date="2022-01" db="EMBL/GenBank/DDBJ databases">
        <authorList>
            <person name="King R."/>
        </authorList>
    </citation>
    <scope>NUCLEOTIDE SEQUENCE</scope>
</reference>
<feature type="compositionally biased region" description="Polar residues" evidence="3">
    <location>
        <begin position="311"/>
        <end position="321"/>
    </location>
</feature>
<accession>A0A9N9S0X8</accession>
<organism evidence="4 5">
    <name type="scientific">Chironomus riparius</name>
    <dbReference type="NCBI Taxonomy" id="315576"/>
    <lineage>
        <taxon>Eukaryota</taxon>
        <taxon>Metazoa</taxon>
        <taxon>Ecdysozoa</taxon>
        <taxon>Arthropoda</taxon>
        <taxon>Hexapoda</taxon>
        <taxon>Insecta</taxon>
        <taxon>Pterygota</taxon>
        <taxon>Neoptera</taxon>
        <taxon>Endopterygota</taxon>
        <taxon>Diptera</taxon>
        <taxon>Nematocera</taxon>
        <taxon>Chironomoidea</taxon>
        <taxon>Chironomidae</taxon>
        <taxon>Chironominae</taxon>
        <taxon>Chironomus</taxon>
    </lineage>
</organism>
<evidence type="ECO:0008006" key="6">
    <source>
        <dbReference type="Google" id="ProtNLM"/>
    </source>
</evidence>
<dbReference type="InterPro" id="IPR050602">
    <property type="entry name" value="Malonyl-ACP_OMT"/>
</dbReference>
<dbReference type="OrthoDB" id="16816at2759"/>
<dbReference type="GO" id="GO:0008168">
    <property type="term" value="F:methyltransferase activity"/>
    <property type="evidence" value="ECO:0007669"/>
    <property type="project" value="UniProtKB-KW"/>
</dbReference>
<feature type="region of interest" description="Disordered" evidence="3">
    <location>
        <begin position="310"/>
        <end position="337"/>
    </location>
</feature>
<keyword evidence="1" id="KW-0489">Methyltransferase</keyword>
<evidence type="ECO:0000256" key="3">
    <source>
        <dbReference type="SAM" id="MobiDB-lite"/>
    </source>
</evidence>
<evidence type="ECO:0000256" key="1">
    <source>
        <dbReference type="ARBA" id="ARBA00022603"/>
    </source>
</evidence>
<dbReference type="GO" id="GO:0005739">
    <property type="term" value="C:mitochondrion"/>
    <property type="evidence" value="ECO:0007669"/>
    <property type="project" value="TreeGrafter"/>
</dbReference>
<keyword evidence="5" id="KW-1185">Reference proteome</keyword>
<dbReference type="PANTHER" id="PTHR13090">
    <property type="entry name" value="ARGININE-HYDROXYLASE NDUFAF5, MITOCHONDRIAL"/>
    <property type="match status" value="1"/>
</dbReference>
<dbReference type="EMBL" id="OU895879">
    <property type="protein sequence ID" value="CAG9807864.1"/>
    <property type="molecule type" value="Genomic_DNA"/>
</dbReference>
<reference evidence="4" key="2">
    <citation type="submission" date="2022-10" db="EMBL/GenBank/DDBJ databases">
        <authorList>
            <consortium name="ENA_rothamsted_submissions"/>
            <consortium name="culmorum"/>
            <person name="King R."/>
        </authorList>
    </citation>
    <scope>NUCLEOTIDE SEQUENCE</scope>
</reference>
<dbReference type="AlphaFoldDB" id="A0A9N9S0X8"/>
<dbReference type="GO" id="GO:0032259">
    <property type="term" value="P:methylation"/>
    <property type="evidence" value="ECO:0007669"/>
    <property type="project" value="UniProtKB-KW"/>
</dbReference>
<evidence type="ECO:0000256" key="2">
    <source>
        <dbReference type="ARBA" id="ARBA00022679"/>
    </source>
</evidence>
<name>A0A9N9S0X8_9DIPT</name>
<gene>
    <name evidence="4" type="ORF">CHIRRI_LOCUS10710</name>
</gene>
<dbReference type="Pfam" id="PF13489">
    <property type="entry name" value="Methyltransf_23"/>
    <property type="match status" value="1"/>
</dbReference>
<proteinExistence type="predicted"/>
<dbReference type="Gene3D" id="3.40.50.150">
    <property type="entry name" value="Vaccinia Virus protein VP39"/>
    <property type="match status" value="1"/>
</dbReference>
<evidence type="ECO:0000313" key="5">
    <source>
        <dbReference type="Proteomes" id="UP001153620"/>
    </source>
</evidence>
<keyword evidence="2" id="KW-0808">Transferase</keyword>
<dbReference type="SUPFAM" id="SSF53335">
    <property type="entry name" value="S-adenosyl-L-methionine-dependent methyltransferases"/>
    <property type="match status" value="1"/>
</dbReference>
<dbReference type="PANTHER" id="PTHR13090:SF1">
    <property type="entry name" value="ARGININE-HYDROXYLASE NDUFAF5, MITOCHONDRIAL"/>
    <property type="match status" value="1"/>
</dbReference>
<sequence>MILNRIAINSRSICRTAKYLRPIGNISQSSDVNIFDLFNTKRLQKERAAKKEDVELYDYIKEEIGFRLSDRLFDIKKELKNGVDFGGGRGYLSKNILAETLQNLKIYDISETMLNQTQSTPGVNIEKNVLKSEYLDLPENSQDVVISNLTFHWFNDLPGIFRSINYCLKSDGVFLASMFGGETLYELRSALHLAEQERRGGLSPHISPFAQIRDIGGLLNSSGFTMLTIDTDEMVIGYPSMFELLHDLKGMAENNAAFNRPLTLSRDVLLSSAAIYNEMYKKTNPETNEVGIQATFQVIYFVGWKPHESQQKPAQRGSATASLKDLGTIMTGEKKRK</sequence>
<evidence type="ECO:0000313" key="4">
    <source>
        <dbReference type="EMBL" id="CAG9807864.1"/>
    </source>
</evidence>
<dbReference type="Proteomes" id="UP001153620">
    <property type="component" value="Chromosome 3"/>
</dbReference>
<protein>
    <recommendedName>
        <fullName evidence="6">Methyltransferase type 11 domain-containing protein</fullName>
    </recommendedName>
</protein>
<dbReference type="CDD" id="cd02440">
    <property type="entry name" value="AdoMet_MTases"/>
    <property type="match status" value="1"/>
</dbReference>